<gene>
    <name evidence="4" type="ORF">Dsin_026367</name>
</gene>
<comment type="caution">
    <text evidence="4">The sequence shown here is derived from an EMBL/GenBank/DDBJ whole genome shotgun (WGS) entry which is preliminary data.</text>
</comment>
<evidence type="ECO:0000256" key="2">
    <source>
        <dbReference type="SAM" id="MobiDB-lite"/>
    </source>
</evidence>
<dbReference type="AlphaFoldDB" id="A0AAD9ZY33"/>
<feature type="region of interest" description="Disordered" evidence="2">
    <location>
        <begin position="1"/>
        <end position="38"/>
    </location>
</feature>
<dbReference type="Proteomes" id="UP001281410">
    <property type="component" value="Unassembled WGS sequence"/>
</dbReference>
<accession>A0AAD9ZY33</accession>
<dbReference type="Pfam" id="PF13499">
    <property type="entry name" value="EF-hand_7"/>
    <property type="match status" value="1"/>
</dbReference>
<protein>
    <recommendedName>
        <fullName evidence="3">EF-hand domain-containing protein</fullName>
    </recommendedName>
</protein>
<evidence type="ECO:0000259" key="3">
    <source>
        <dbReference type="PROSITE" id="PS50222"/>
    </source>
</evidence>
<organism evidence="4 5">
    <name type="scientific">Dipteronia sinensis</name>
    <dbReference type="NCBI Taxonomy" id="43782"/>
    <lineage>
        <taxon>Eukaryota</taxon>
        <taxon>Viridiplantae</taxon>
        <taxon>Streptophyta</taxon>
        <taxon>Embryophyta</taxon>
        <taxon>Tracheophyta</taxon>
        <taxon>Spermatophyta</taxon>
        <taxon>Magnoliopsida</taxon>
        <taxon>eudicotyledons</taxon>
        <taxon>Gunneridae</taxon>
        <taxon>Pentapetalae</taxon>
        <taxon>rosids</taxon>
        <taxon>malvids</taxon>
        <taxon>Sapindales</taxon>
        <taxon>Sapindaceae</taxon>
        <taxon>Hippocastanoideae</taxon>
        <taxon>Acereae</taxon>
        <taxon>Dipteronia</taxon>
    </lineage>
</organism>
<keyword evidence="1" id="KW-0106">Calcium</keyword>
<feature type="compositionally biased region" description="Acidic residues" evidence="2">
    <location>
        <begin position="7"/>
        <end position="23"/>
    </location>
</feature>
<dbReference type="InterPro" id="IPR011992">
    <property type="entry name" value="EF-hand-dom_pair"/>
</dbReference>
<dbReference type="Gene3D" id="1.10.238.10">
    <property type="entry name" value="EF-hand"/>
    <property type="match status" value="1"/>
</dbReference>
<proteinExistence type="predicted"/>
<dbReference type="EMBL" id="JANJYJ010000008">
    <property type="protein sequence ID" value="KAK3195057.1"/>
    <property type="molecule type" value="Genomic_DNA"/>
</dbReference>
<dbReference type="SUPFAM" id="SSF47473">
    <property type="entry name" value="EF-hand"/>
    <property type="match status" value="1"/>
</dbReference>
<dbReference type="PROSITE" id="PS50222">
    <property type="entry name" value="EF_HAND_2"/>
    <property type="match status" value="1"/>
</dbReference>
<dbReference type="InterPro" id="IPR003903">
    <property type="entry name" value="UIM_dom"/>
</dbReference>
<dbReference type="SMART" id="SM00054">
    <property type="entry name" value="EFh"/>
    <property type="match status" value="1"/>
</dbReference>
<dbReference type="GO" id="GO:0005509">
    <property type="term" value="F:calcium ion binding"/>
    <property type="evidence" value="ECO:0007669"/>
    <property type="project" value="InterPro"/>
</dbReference>
<feature type="compositionally biased region" description="Basic and acidic residues" evidence="2">
    <location>
        <begin position="179"/>
        <end position="192"/>
    </location>
</feature>
<dbReference type="PROSITE" id="PS00018">
    <property type="entry name" value="EF_HAND_1"/>
    <property type="match status" value="1"/>
</dbReference>
<feature type="region of interest" description="Disordered" evidence="2">
    <location>
        <begin position="63"/>
        <end position="152"/>
    </location>
</feature>
<reference evidence="4" key="1">
    <citation type="journal article" date="2023" name="Plant J.">
        <title>Genome sequences and population genomics provide insights into the demographic history, inbreeding, and mutation load of two 'living fossil' tree species of Dipteronia.</title>
        <authorList>
            <person name="Feng Y."/>
            <person name="Comes H.P."/>
            <person name="Chen J."/>
            <person name="Zhu S."/>
            <person name="Lu R."/>
            <person name="Zhang X."/>
            <person name="Li P."/>
            <person name="Qiu J."/>
            <person name="Olsen K.M."/>
            <person name="Qiu Y."/>
        </authorList>
    </citation>
    <scope>NUCLEOTIDE SEQUENCE</scope>
    <source>
        <strain evidence="4">NBL</strain>
    </source>
</reference>
<evidence type="ECO:0000313" key="5">
    <source>
        <dbReference type="Proteomes" id="UP001281410"/>
    </source>
</evidence>
<evidence type="ECO:0000256" key="1">
    <source>
        <dbReference type="ARBA" id="ARBA00022837"/>
    </source>
</evidence>
<feature type="compositionally biased region" description="Acidic residues" evidence="2">
    <location>
        <begin position="87"/>
        <end position="113"/>
    </location>
</feature>
<dbReference type="InterPro" id="IPR018247">
    <property type="entry name" value="EF_Hand_1_Ca_BS"/>
</dbReference>
<keyword evidence="5" id="KW-1185">Reference proteome</keyword>
<evidence type="ECO:0000313" key="4">
    <source>
        <dbReference type="EMBL" id="KAK3195057.1"/>
    </source>
</evidence>
<dbReference type="PROSITE" id="PS50330">
    <property type="entry name" value="UIM"/>
    <property type="match status" value="1"/>
</dbReference>
<sequence>MARPDPSDSEPEQSESSGSEEEIQEPRNNAQKQEEISGYEKQRLARIAENKARMEALGISKVASSLMGSSQNPKPSNKRKGKRKIDEDDDDEDFRPNDDDDDDVDDEVDDELLADVASRSRKRKVKVKGKDKSPKPKKKAPVRKQLASSDHIDEEDDELMQALALSLQQSAEVSGPTLNERKTNSGRREDAKKGKRKKSFTSRVQMTEDEVILHFFQFDESEKGGLSMTDIRRVAIAHDFTWTDNELADMIRYFDSDGDGKLNLDDFQKIVSRCNMLRTSENS</sequence>
<feature type="compositionally biased region" description="Polar residues" evidence="2">
    <location>
        <begin position="63"/>
        <end position="75"/>
    </location>
</feature>
<feature type="region of interest" description="Disordered" evidence="2">
    <location>
        <begin position="170"/>
        <end position="201"/>
    </location>
</feature>
<dbReference type="InterPro" id="IPR002048">
    <property type="entry name" value="EF_hand_dom"/>
</dbReference>
<name>A0AAD9ZY33_9ROSI</name>
<feature type="domain" description="EF-hand" evidence="3">
    <location>
        <begin position="242"/>
        <end position="277"/>
    </location>
</feature>